<keyword evidence="1" id="KW-1133">Transmembrane helix</keyword>
<dbReference type="EMBL" id="CP013235">
    <property type="protein sequence ID" value="AMP09057.1"/>
    <property type="molecule type" value="Genomic_DNA"/>
</dbReference>
<evidence type="ECO:0000256" key="1">
    <source>
        <dbReference type="SAM" id="Phobius"/>
    </source>
</evidence>
<accession>A0A127QG72</accession>
<organism evidence="2 3">
    <name type="scientific">Collimonas arenae</name>
    <dbReference type="NCBI Taxonomy" id="279058"/>
    <lineage>
        <taxon>Bacteria</taxon>
        <taxon>Pseudomonadati</taxon>
        <taxon>Pseudomonadota</taxon>
        <taxon>Betaproteobacteria</taxon>
        <taxon>Burkholderiales</taxon>
        <taxon>Oxalobacteraceae</taxon>
        <taxon>Collimonas</taxon>
    </lineage>
</organism>
<gene>
    <name evidence="2" type="ORF">CAter282_1266</name>
</gene>
<dbReference type="Proteomes" id="UP000071778">
    <property type="component" value="Chromosome"/>
</dbReference>
<dbReference type="AlphaFoldDB" id="A0A127QG72"/>
<feature type="transmembrane region" description="Helical" evidence="1">
    <location>
        <begin position="6"/>
        <end position="24"/>
    </location>
</feature>
<reference evidence="2 3" key="1">
    <citation type="submission" date="2015-11" db="EMBL/GenBank/DDBJ databases">
        <title>Exploring the genomic traits of fungus-feeding bacterial genus Collimonas.</title>
        <authorList>
            <person name="Song C."/>
            <person name="Schmidt R."/>
            <person name="de Jager V."/>
            <person name="Krzyzanowska D."/>
            <person name="Jongedijk E."/>
            <person name="Cankar K."/>
            <person name="Beekwilder J."/>
            <person name="van Veen A."/>
            <person name="de Boer W."/>
            <person name="van Veen J.A."/>
            <person name="Garbeva P."/>
        </authorList>
    </citation>
    <scope>NUCLEOTIDE SEQUENCE [LARGE SCALE GENOMIC DNA]</scope>
    <source>
        <strain evidence="2 3">Ter282</strain>
    </source>
</reference>
<feature type="transmembrane region" description="Helical" evidence="1">
    <location>
        <begin position="31"/>
        <end position="51"/>
    </location>
</feature>
<protein>
    <submittedName>
        <fullName evidence="2">Putative membrane protein</fullName>
    </submittedName>
</protein>
<dbReference type="PATRIC" id="fig|279058.17.peg.1356"/>
<keyword evidence="3" id="KW-1185">Reference proteome</keyword>
<sequence>MACLSAATGGFYAFVIAAACRFIFRMEERTALLWIGVPLFATMTILLFIFLPKHFRKEGYIR</sequence>
<evidence type="ECO:0000313" key="3">
    <source>
        <dbReference type="Proteomes" id="UP000071778"/>
    </source>
</evidence>
<proteinExistence type="predicted"/>
<keyword evidence="1" id="KW-0812">Transmembrane</keyword>
<evidence type="ECO:0000313" key="2">
    <source>
        <dbReference type="EMBL" id="AMP09057.1"/>
    </source>
</evidence>
<keyword evidence="1" id="KW-0472">Membrane</keyword>
<name>A0A127QG72_9BURK</name>